<evidence type="ECO:0000313" key="4">
    <source>
        <dbReference type="EMBL" id="GID62726.1"/>
    </source>
</evidence>
<feature type="transmembrane region" description="Helical" evidence="2">
    <location>
        <begin position="82"/>
        <end position="100"/>
    </location>
</feature>
<dbReference type="PANTHER" id="PTHR23028">
    <property type="entry name" value="ACETYLTRANSFERASE"/>
    <property type="match status" value="1"/>
</dbReference>
<feature type="compositionally biased region" description="Low complexity" evidence="1">
    <location>
        <begin position="398"/>
        <end position="410"/>
    </location>
</feature>
<keyword evidence="2" id="KW-0472">Membrane</keyword>
<reference evidence="4" key="1">
    <citation type="submission" date="2021-01" db="EMBL/GenBank/DDBJ databases">
        <title>Whole genome shotgun sequence of Actinoplanes cyaneus NBRC 14990.</title>
        <authorList>
            <person name="Komaki H."/>
            <person name="Tamura T."/>
        </authorList>
    </citation>
    <scope>NUCLEOTIDE SEQUENCE</scope>
    <source>
        <strain evidence="4">NBRC 14990</strain>
    </source>
</reference>
<feature type="transmembrane region" description="Helical" evidence="2">
    <location>
        <begin position="232"/>
        <end position="254"/>
    </location>
</feature>
<evidence type="ECO:0000256" key="1">
    <source>
        <dbReference type="SAM" id="MobiDB-lite"/>
    </source>
</evidence>
<feature type="transmembrane region" description="Helical" evidence="2">
    <location>
        <begin position="181"/>
        <end position="202"/>
    </location>
</feature>
<feature type="transmembrane region" description="Helical" evidence="2">
    <location>
        <begin position="12"/>
        <end position="32"/>
    </location>
</feature>
<feature type="transmembrane region" description="Helical" evidence="2">
    <location>
        <begin position="207"/>
        <end position="226"/>
    </location>
</feature>
<dbReference type="Pfam" id="PF01757">
    <property type="entry name" value="Acyl_transf_3"/>
    <property type="match status" value="1"/>
</dbReference>
<feature type="transmembrane region" description="Helical" evidence="2">
    <location>
        <begin position="158"/>
        <end position="175"/>
    </location>
</feature>
<evidence type="ECO:0000256" key="2">
    <source>
        <dbReference type="SAM" id="Phobius"/>
    </source>
</evidence>
<dbReference type="GO" id="GO:0000271">
    <property type="term" value="P:polysaccharide biosynthetic process"/>
    <property type="evidence" value="ECO:0007669"/>
    <property type="project" value="TreeGrafter"/>
</dbReference>
<dbReference type="RefSeq" id="WP_203738202.1">
    <property type="nucleotide sequence ID" value="NZ_BAAAUC010000021.1"/>
</dbReference>
<dbReference type="GO" id="GO:0016747">
    <property type="term" value="F:acyltransferase activity, transferring groups other than amino-acyl groups"/>
    <property type="evidence" value="ECO:0007669"/>
    <property type="project" value="InterPro"/>
</dbReference>
<keyword evidence="4" id="KW-0808">Transferase</keyword>
<dbReference type="Proteomes" id="UP000619479">
    <property type="component" value="Unassembled WGS sequence"/>
</dbReference>
<keyword evidence="2" id="KW-1133">Transmembrane helix</keyword>
<gene>
    <name evidence="4" type="primary">exoZ</name>
    <name evidence="4" type="ORF">Acy02nite_06070</name>
</gene>
<keyword evidence="5" id="KW-1185">Reference proteome</keyword>
<feature type="transmembrane region" description="Helical" evidence="2">
    <location>
        <begin position="350"/>
        <end position="370"/>
    </location>
</feature>
<comment type="caution">
    <text evidence="4">The sequence shown here is derived from an EMBL/GenBank/DDBJ whole genome shotgun (WGS) entry which is preliminary data.</text>
</comment>
<dbReference type="EMBL" id="BOMH01000004">
    <property type="protein sequence ID" value="GID62726.1"/>
    <property type="molecule type" value="Genomic_DNA"/>
</dbReference>
<protein>
    <submittedName>
        <fullName evidence="4">Acyltransferase</fullName>
    </submittedName>
</protein>
<proteinExistence type="predicted"/>
<feature type="transmembrane region" description="Helical" evidence="2">
    <location>
        <begin position="290"/>
        <end position="309"/>
    </location>
</feature>
<keyword evidence="2" id="KW-0812">Transmembrane</keyword>
<feature type="transmembrane region" description="Helical" evidence="2">
    <location>
        <begin position="321"/>
        <end position="344"/>
    </location>
</feature>
<accession>A0A919IE65</accession>
<dbReference type="GO" id="GO:0016020">
    <property type="term" value="C:membrane"/>
    <property type="evidence" value="ECO:0007669"/>
    <property type="project" value="TreeGrafter"/>
</dbReference>
<feature type="transmembrane region" description="Helical" evidence="2">
    <location>
        <begin position="132"/>
        <end position="151"/>
    </location>
</feature>
<evidence type="ECO:0000259" key="3">
    <source>
        <dbReference type="Pfam" id="PF01757"/>
    </source>
</evidence>
<keyword evidence="4" id="KW-0012">Acyltransferase</keyword>
<dbReference type="InterPro" id="IPR002656">
    <property type="entry name" value="Acyl_transf_3_dom"/>
</dbReference>
<feature type="transmembrane region" description="Helical" evidence="2">
    <location>
        <begin position="44"/>
        <end position="61"/>
    </location>
</feature>
<feature type="transmembrane region" description="Helical" evidence="2">
    <location>
        <begin position="266"/>
        <end position="284"/>
    </location>
</feature>
<dbReference type="InterPro" id="IPR050879">
    <property type="entry name" value="Acyltransferase_3"/>
</dbReference>
<feature type="domain" description="Acyltransferase 3" evidence="3">
    <location>
        <begin position="7"/>
        <end position="366"/>
    </location>
</feature>
<dbReference type="AlphaFoldDB" id="A0A919IE65"/>
<dbReference type="PANTHER" id="PTHR23028:SF131">
    <property type="entry name" value="BLR2367 PROTEIN"/>
    <property type="match status" value="1"/>
</dbReference>
<name>A0A919IE65_9ACTN</name>
<sequence length="417" mass="44851">MTRSRLAWLDALRGFAAAVVALFHLGPTVLGTERHLAIYRHFDFGRYGVLLFFLVSGYVIPMSLERHGSLRRFWVGRIFRIYPAYLLATAAGLLLITAGWQRRQNGDPVAVALGHVTMLQDLLGLSGVVRPFWTLTYEMIFYLIVAGLFALRRHRDSAWWAGGLALVALLAGRHLPDALLGGSRIVALALTGLVGCGLTAYLIGNRILIVGSALAGIGTVLLPMLNGQAGRYAMPGSSSCAVLLLAVMFAGTVVHRAQHGRLRRGVAIGVLILVLVATGMNQWLLDGTRLVRDLSVAVAVAGTFAVAFLMRQRAVPGFLTWLGTISFSVYLLHIPVLVVAVHLLRGHPAAIGATFVAGTLAVAWISFHLVERPGQRLGRRVTGYLDARLGTDSPVIIPTTEGGTPSTGSFGKRRESV</sequence>
<evidence type="ECO:0000313" key="5">
    <source>
        <dbReference type="Proteomes" id="UP000619479"/>
    </source>
</evidence>
<organism evidence="4 5">
    <name type="scientific">Actinoplanes cyaneus</name>
    <dbReference type="NCBI Taxonomy" id="52696"/>
    <lineage>
        <taxon>Bacteria</taxon>
        <taxon>Bacillati</taxon>
        <taxon>Actinomycetota</taxon>
        <taxon>Actinomycetes</taxon>
        <taxon>Micromonosporales</taxon>
        <taxon>Micromonosporaceae</taxon>
        <taxon>Actinoplanes</taxon>
    </lineage>
</organism>
<feature type="region of interest" description="Disordered" evidence="1">
    <location>
        <begin position="396"/>
        <end position="417"/>
    </location>
</feature>